<protein>
    <submittedName>
        <fullName evidence="1">Uncharacterized protein</fullName>
    </submittedName>
</protein>
<accession>A0A1X7TX52</accession>
<proteinExistence type="predicted"/>
<organism evidence="1">
    <name type="scientific">Amphimedon queenslandica</name>
    <name type="common">Sponge</name>
    <dbReference type="NCBI Taxonomy" id="400682"/>
    <lineage>
        <taxon>Eukaryota</taxon>
        <taxon>Metazoa</taxon>
        <taxon>Porifera</taxon>
        <taxon>Demospongiae</taxon>
        <taxon>Heteroscleromorpha</taxon>
        <taxon>Haplosclerida</taxon>
        <taxon>Niphatidae</taxon>
        <taxon>Amphimedon</taxon>
    </lineage>
</organism>
<dbReference type="InParanoid" id="A0A1X7TX52"/>
<name>A0A1X7TX52_AMPQE</name>
<dbReference type="AlphaFoldDB" id="A0A1X7TX52"/>
<evidence type="ECO:0000313" key="1">
    <source>
        <dbReference type="EnsemblMetazoa" id="Aqu2.1.19968_001"/>
    </source>
</evidence>
<reference evidence="1" key="1">
    <citation type="submission" date="2017-05" db="UniProtKB">
        <authorList>
            <consortium name="EnsemblMetazoa"/>
        </authorList>
    </citation>
    <scope>IDENTIFICATION</scope>
</reference>
<dbReference type="EnsemblMetazoa" id="Aqu2.1.19968_001">
    <property type="protein sequence ID" value="Aqu2.1.19968_001"/>
    <property type="gene ID" value="Aqu2.1.19968"/>
</dbReference>
<sequence length="455" mass="53537">KVNVRDNDGWIVYDDMNVTRVTKANVNSRFNQIVDMAEQIIYYFDSLHRENYKVINLIWYYICMEAKEESATLPEKTKWSYCDGKTEIPAGRNYLYNALTEPYKIGSKTKKIDLVENEEKKANSHSFSSDEDELPQVDFKSLKSKAALFYIKAMAKIRNDNYDNFNTNVDGYAEIVSSADLELYMRHKYNDKYNPCNDITNSYKGIRLVLCPAFWEGVLLFAKLSEKEITVYDVIERTDNSKIIALTSAFRKALATWFCNKESHKQVRLSCWTVKEIKEYGYDEINYIDRIKNYSLCQYTGRLLGLYHEVTTNSLSFEIEVKNYNMWILEKISSVAEIHDSNFFGKVEEIMKQITEKEEGSVINIHDINPKEDGLLMPTFNDAARESYFIQWYPYINREVLSDENTSLSRKFIREHIKKHELKLKQLCKGEIASIYQNVNAKWERMVWPIEQFDM</sequence>